<organism evidence="2 3">
    <name type="scientific">Durusdinium trenchii</name>
    <dbReference type="NCBI Taxonomy" id="1381693"/>
    <lineage>
        <taxon>Eukaryota</taxon>
        <taxon>Sar</taxon>
        <taxon>Alveolata</taxon>
        <taxon>Dinophyceae</taxon>
        <taxon>Suessiales</taxon>
        <taxon>Symbiodiniaceae</taxon>
        <taxon>Durusdinium</taxon>
    </lineage>
</organism>
<keyword evidence="1" id="KW-1133">Transmembrane helix</keyword>
<comment type="caution">
    <text evidence="2">The sequence shown here is derived from an EMBL/GenBank/DDBJ whole genome shotgun (WGS) entry which is preliminary data.</text>
</comment>
<keyword evidence="3" id="KW-1185">Reference proteome</keyword>
<protein>
    <submittedName>
        <fullName evidence="2">Uncharacterized protein</fullName>
    </submittedName>
</protein>
<name>A0ABP0JZ13_9DINO</name>
<dbReference type="EMBL" id="CAXAMM010009224">
    <property type="protein sequence ID" value="CAK9019756.1"/>
    <property type="molecule type" value="Genomic_DNA"/>
</dbReference>
<dbReference type="Proteomes" id="UP001642464">
    <property type="component" value="Unassembled WGS sequence"/>
</dbReference>
<evidence type="ECO:0000313" key="3">
    <source>
        <dbReference type="Proteomes" id="UP001642464"/>
    </source>
</evidence>
<keyword evidence="1" id="KW-0472">Membrane</keyword>
<evidence type="ECO:0000313" key="2">
    <source>
        <dbReference type="EMBL" id="CAK9019756.1"/>
    </source>
</evidence>
<feature type="transmembrane region" description="Helical" evidence="1">
    <location>
        <begin position="1275"/>
        <end position="1296"/>
    </location>
</feature>
<reference evidence="2 3" key="1">
    <citation type="submission" date="2024-02" db="EMBL/GenBank/DDBJ databases">
        <authorList>
            <person name="Chen Y."/>
            <person name="Shah S."/>
            <person name="Dougan E. K."/>
            <person name="Thang M."/>
            <person name="Chan C."/>
        </authorList>
    </citation>
    <scope>NUCLEOTIDE SEQUENCE [LARGE SCALE GENOMIC DNA]</scope>
</reference>
<sequence>MCFSSFWRGEFAVIRFVMKALWVVTQLVHVWSLPQPFRLFEVGEAEGHPPNVRHFHHHQDHSFEDGSEFSLHWDVDTDPDTLLELDLEHTKGVKILSCGQDHLVLQVPQDLLKRLNKLEHVTASHFLHSCKHLENENLYHRILKIQQVTQSSTAPTAIVEVHTKELQTVQEVFRSCRMYLHVMPSGAKSRSPRLSSLRGERRLQQKSFLDFLKDGVNSLGEVQGGQFNMKTGFKPDQANEQQGNTFFNLNNPQEKDNFAWNWKYQANSTENPQYKYTFPGGTTWLRLFKPYVNASLGFTMNLSSHMPDITQAPHVMVDVVVRSYADMDLDIGAAANFDKDRSSSIMQNVLETIPVPFFSKLKADTEMFMRPLKFHIGGTPITVTPGMSVNMKIFHIGQMKGTMRVGLKTIVNCTGSMHFDTTFGEQHNFSTEMLNVSFTSPTWLLFTQHFQLGVELAPNFWIKGGMGILRDMEMGLGLRPYINISVEKDESALGSKSEANELAIYPYRIMGLPYGRSFAVKISANGRYKETAVQMSTGVVEFQNKVEIFEFPPLTEQQLMTEQIKVEILEDGKEPAKAAGTVVCKKLVNGMCDPHPTEVKMLLDGKEVIVQLGIFFQANALGMLEANMQSVSLRFPMVTFNPPSQPGTEALHKYLAEHLDCLQLLLYHSGHTYSVNLEAKFPEETSLFNSNTLWELGPSFTELWLSPPITMTNLSTNEKRLQNLVQVVCGDKVIAQGQLLQTQVTEEKPISNVEDLDSEQQESMNTIPSQVMLFDPQNPAAMVGSAQIELDIMPCEYGAFWVQPFQADSFVATKVYTFAWATHGAVPTDWYRFNISIVEEGHNGQLSAKFLDRECEVQCSHDPRVKVHRYYGGNLPCVFEHQVTIPESAAGKTVVALAGWSDAMDYLHFMESPPFFVVSQGRRLNATNVSVSQEVMKNDESVGFGFQSEGHKEGLSHEAAAAIAELQSHCSPQPLEYSLGMGLNYQQLLKNVPMGAGMGGAGGATGIQGYFTPDGSYITRPYPLWVLGQQNEGELSDLLPRSACAGGVCKGMMLGCQKTKVTPIDIPKIAYKFSRTYNWIPHVGPSARHVIAYGLMVLPAAVKEAGREAKQVEATMKQNNETMPSLDSLTPELGKVFQTSRRLSGLAFKTPAGGEFKVETLDDMEDDWSQHGPFDEMIVQISHPMHYHISDAVMRYLMHVDAFRGLEDGREATHGPIKIVGYELLDSPRMARKKATRLKQATALAPRSPVPVKVEQGSQTELWEANLRGAHSSTLAASCFVGLGIATLLAMALLSIRRQRGYDTLPAASSGDL</sequence>
<gene>
    <name evidence="2" type="ORF">SCF082_LOCUS14650</name>
</gene>
<accession>A0ABP0JZ13</accession>
<proteinExistence type="predicted"/>
<evidence type="ECO:0000256" key="1">
    <source>
        <dbReference type="SAM" id="Phobius"/>
    </source>
</evidence>
<keyword evidence="1" id="KW-0812">Transmembrane</keyword>